<organism evidence="2 3">
    <name type="scientific">Aphanomyces euteiches</name>
    <dbReference type="NCBI Taxonomy" id="100861"/>
    <lineage>
        <taxon>Eukaryota</taxon>
        <taxon>Sar</taxon>
        <taxon>Stramenopiles</taxon>
        <taxon>Oomycota</taxon>
        <taxon>Saprolegniomycetes</taxon>
        <taxon>Saprolegniales</taxon>
        <taxon>Verrucalvaceae</taxon>
        <taxon>Aphanomyces</taxon>
    </lineage>
</organism>
<dbReference type="PANTHER" id="PTHR47533">
    <property type="entry name" value="PROTEIN CBG21859"/>
    <property type="match status" value="1"/>
</dbReference>
<dbReference type="SUPFAM" id="SSF53474">
    <property type="entry name" value="alpha/beta-Hydrolases"/>
    <property type="match status" value="1"/>
</dbReference>
<keyword evidence="3" id="KW-1185">Reference proteome</keyword>
<protein>
    <recommendedName>
        <fullName evidence="1">AB hydrolase-1 domain-containing protein</fullName>
    </recommendedName>
</protein>
<dbReference type="InterPro" id="IPR000073">
    <property type="entry name" value="AB_hydrolase_1"/>
</dbReference>
<dbReference type="PANTHER" id="PTHR47533:SF4">
    <property type="entry name" value="AB HYDROLASE-1 DOMAIN-CONTAINING PROTEIN"/>
    <property type="match status" value="1"/>
</dbReference>
<dbReference type="InterPro" id="IPR029058">
    <property type="entry name" value="AB_hydrolase_fold"/>
</dbReference>
<accession>A0A6G0WKF1</accession>
<feature type="domain" description="AB hydrolase-1" evidence="1">
    <location>
        <begin position="38"/>
        <end position="274"/>
    </location>
</feature>
<dbReference type="VEuPathDB" id="FungiDB:AeMF1_009178"/>
<dbReference type="Gene3D" id="3.40.50.1820">
    <property type="entry name" value="alpha/beta hydrolase"/>
    <property type="match status" value="1"/>
</dbReference>
<proteinExistence type="predicted"/>
<name>A0A6G0WKF1_9STRA</name>
<dbReference type="EMBL" id="VJMJ01000191">
    <property type="protein sequence ID" value="KAF0727707.1"/>
    <property type="molecule type" value="Genomic_DNA"/>
</dbReference>
<dbReference type="AlphaFoldDB" id="A0A6G0WKF1"/>
<evidence type="ECO:0000259" key="1">
    <source>
        <dbReference type="Pfam" id="PF12697"/>
    </source>
</evidence>
<evidence type="ECO:0000313" key="3">
    <source>
        <dbReference type="Proteomes" id="UP000481153"/>
    </source>
</evidence>
<gene>
    <name evidence="2" type="ORF">Ae201684_014331</name>
</gene>
<evidence type="ECO:0000313" key="2">
    <source>
        <dbReference type="EMBL" id="KAF0727707.1"/>
    </source>
</evidence>
<comment type="caution">
    <text evidence="2">The sequence shown here is derived from an EMBL/GenBank/DDBJ whole genome shotgun (WGS) entry which is preliminary data.</text>
</comment>
<dbReference type="Pfam" id="PF12697">
    <property type="entry name" value="Abhydrolase_6"/>
    <property type="match status" value="1"/>
</dbReference>
<reference evidence="2 3" key="1">
    <citation type="submission" date="2019-07" db="EMBL/GenBank/DDBJ databases">
        <title>Genomics analysis of Aphanomyces spp. identifies a new class of oomycete effector associated with host adaptation.</title>
        <authorList>
            <person name="Gaulin E."/>
        </authorList>
    </citation>
    <scope>NUCLEOTIDE SEQUENCE [LARGE SCALE GENOMIC DNA]</scope>
    <source>
        <strain evidence="2 3">ATCC 201684</strain>
    </source>
</reference>
<sequence length="288" mass="30827">MAKQDAAAYGSVKDHVTLSNGHAVHYVSHGPPTAPNTLLLLHGAPGSHRDFKHFAPLLVSDTISVIALDLPGNGLTSADTAGGWGLDNTSFVAAVAEAFALLVHKLPGRRFFIVGHSTGGHTAIQTAALAAQGVVHGVALLNSAGFRPSQSQRPYERVQGLAKKSAESPAGRKEVLKLLRPFLLKAGFPPSIPDDEMAYSIQRTATLDHRVIHDNVMLLVQRKVPFFIANAADDPIVEKAICNELIQAISPQIHLQFDTGGHNIQKSRAQEIATALQDWVSTLHPSRL</sequence>
<dbReference type="Proteomes" id="UP000481153">
    <property type="component" value="Unassembled WGS sequence"/>
</dbReference>